<accession>A0A8H3EKI9</accession>
<dbReference type="AlphaFoldDB" id="A0A8H3EKI9"/>
<keyword evidence="2" id="KW-1185">Reference proteome</keyword>
<dbReference type="InterPro" id="IPR008949">
    <property type="entry name" value="Isoprenoid_synthase_dom_sf"/>
</dbReference>
<dbReference type="OrthoDB" id="1731983at2759"/>
<sequence length="404" mass="44754">MGVGHIEAKAACRHGLDTRSGIWKTIQRWVGRILCSDAPNTSPVTSSASCSLLQKQTDEDDYLARQVQEIYKPSFYASPSPHCGRLTRKSVRSEVLSQKYHLTLPVPLASAPVTGDSRSIIDLSAFLDDLPSIVEPIIKKTSPETLVERMFPALTSHHGARYLAACFWCWLCILDDLTEGKDTTAALQQCIVVLCLSPYDQTPLSPLVSRLMGGLRHAVQTISIAKPDSVHGADTIFEPWKMVFWFEVQAVARALLGENDLEDAKFTMIQWLDLRVVTISARPLLVLLGASCGLSVTSDTLTAGPLTNLPLILGLENDILGFDKDHNANNPLSAVQLLIRDGLIKKRSLLRIADRHNSLVKELVMARNQFRGSEAERFYVNTAASWPNAMIEWMLSCERYKVNA</sequence>
<comment type="caution">
    <text evidence="1">The sequence shown here is derived from an EMBL/GenBank/DDBJ whole genome shotgun (WGS) entry which is preliminary data.</text>
</comment>
<gene>
    <name evidence="1" type="ORF">ALECFALPRED_003056</name>
</gene>
<evidence type="ECO:0000313" key="2">
    <source>
        <dbReference type="Proteomes" id="UP000664203"/>
    </source>
</evidence>
<dbReference type="Pfam" id="PF19086">
    <property type="entry name" value="Terpene_syn_C_2"/>
    <property type="match status" value="1"/>
</dbReference>
<dbReference type="EMBL" id="CAJPDR010000020">
    <property type="protein sequence ID" value="CAF9907068.1"/>
    <property type="molecule type" value="Genomic_DNA"/>
</dbReference>
<organism evidence="1 2">
    <name type="scientific">Alectoria fallacina</name>
    <dbReference type="NCBI Taxonomy" id="1903189"/>
    <lineage>
        <taxon>Eukaryota</taxon>
        <taxon>Fungi</taxon>
        <taxon>Dikarya</taxon>
        <taxon>Ascomycota</taxon>
        <taxon>Pezizomycotina</taxon>
        <taxon>Lecanoromycetes</taxon>
        <taxon>OSLEUM clade</taxon>
        <taxon>Lecanoromycetidae</taxon>
        <taxon>Lecanorales</taxon>
        <taxon>Lecanorineae</taxon>
        <taxon>Parmeliaceae</taxon>
        <taxon>Alectoria</taxon>
    </lineage>
</organism>
<dbReference type="Gene3D" id="1.10.600.10">
    <property type="entry name" value="Farnesyl Diphosphate Synthase"/>
    <property type="match status" value="1"/>
</dbReference>
<name>A0A8H3EKI9_9LECA</name>
<dbReference type="SUPFAM" id="SSF48576">
    <property type="entry name" value="Terpenoid synthases"/>
    <property type="match status" value="1"/>
</dbReference>
<protein>
    <submittedName>
        <fullName evidence="1">Uncharacterized protein</fullName>
    </submittedName>
</protein>
<dbReference type="Proteomes" id="UP000664203">
    <property type="component" value="Unassembled WGS sequence"/>
</dbReference>
<evidence type="ECO:0000313" key="1">
    <source>
        <dbReference type="EMBL" id="CAF9907068.1"/>
    </source>
</evidence>
<proteinExistence type="predicted"/>
<reference evidence="1" key="1">
    <citation type="submission" date="2021-03" db="EMBL/GenBank/DDBJ databases">
        <authorList>
            <person name="Tagirdzhanova G."/>
        </authorList>
    </citation>
    <scope>NUCLEOTIDE SEQUENCE</scope>
</reference>